<organism evidence="6 7">
    <name type="scientific">Exiguobacterium marinum</name>
    <dbReference type="NCBI Taxonomy" id="273528"/>
    <lineage>
        <taxon>Bacteria</taxon>
        <taxon>Bacillati</taxon>
        <taxon>Bacillota</taxon>
        <taxon>Bacilli</taxon>
        <taxon>Bacillales</taxon>
        <taxon>Bacillales Family XII. Incertae Sedis</taxon>
        <taxon>Exiguobacterium</taxon>
    </lineage>
</organism>
<comment type="subcellular location">
    <subcellularLocation>
        <location evidence="1">Membrane</location>
        <topology evidence="1">Multi-pass membrane protein</topology>
    </subcellularLocation>
</comment>
<dbReference type="PANTHER" id="PTHR12714">
    <property type="entry name" value="PROTEIN-S ISOPRENYLCYSTEINE O-METHYLTRANSFERASE"/>
    <property type="match status" value="1"/>
</dbReference>
<feature type="transmembrane region" description="Helical" evidence="5">
    <location>
        <begin position="65"/>
        <end position="85"/>
    </location>
</feature>
<dbReference type="Proteomes" id="UP001213680">
    <property type="component" value="Chromosome"/>
</dbReference>
<evidence type="ECO:0000256" key="3">
    <source>
        <dbReference type="ARBA" id="ARBA00022989"/>
    </source>
</evidence>
<dbReference type="EMBL" id="CP118099">
    <property type="protein sequence ID" value="WDH76417.1"/>
    <property type="molecule type" value="Genomic_DNA"/>
</dbReference>
<reference evidence="6 7" key="1">
    <citation type="submission" date="2023-02" db="EMBL/GenBank/DDBJ databases">
        <title>A bacterium isolated from plastisphere.</title>
        <authorList>
            <person name="Sun Y."/>
        </authorList>
    </citation>
    <scope>NUCLEOTIDE SEQUENCE [LARGE SCALE GENOMIC DNA]</scope>
    <source>
        <strain evidence="7">a-1</strain>
    </source>
</reference>
<sequence>MEWMDLILIIVSCFWIVEVWRFRNRKEATDGSVERKSFYFVAATMIAVFSLSVISSVVFETPPSITQQMIGLTLYIAGVSLRYWGILHLRHQFTRHVVVRPEDELVSSGPYRYLRHPLYTGLLLITFGFSLYFLHWVIALIGAGITSLALLYRIHIEEGMLIRHFGQAYRTWSKSRKRLFPFIY</sequence>
<gene>
    <name evidence="6" type="ORF">PTI97_02535</name>
</gene>
<proteinExistence type="predicted"/>
<evidence type="ECO:0000256" key="1">
    <source>
        <dbReference type="ARBA" id="ARBA00004141"/>
    </source>
</evidence>
<dbReference type="Gene3D" id="1.20.120.1630">
    <property type="match status" value="1"/>
</dbReference>
<evidence type="ECO:0000256" key="4">
    <source>
        <dbReference type="ARBA" id="ARBA00023136"/>
    </source>
</evidence>
<accession>A0ABY7WZW3</accession>
<feature type="transmembrane region" description="Helical" evidence="5">
    <location>
        <begin position="6"/>
        <end position="22"/>
    </location>
</feature>
<keyword evidence="3 5" id="KW-1133">Transmembrane helix</keyword>
<name>A0ABY7WZW3_9BACL</name>
<feature type="transmembrane region" description="Helical" evidence="5">
    <location>
        <begin position="38"/>
        <end position="59"/>
    </location>
</feature>
<evidence type="ECO:0000313" key="7">
    <source>
        <dbReference type="Proteomes" id="UP001213680"/>
    </source>
</evidence>
<dbReference type="PANTHER" id="PTHR12714:SF9">
    <property type="entry name" value="PROTEIN-S-ISOPRENYLCYSTEINE O-METHYLTRANSFERASE"/>
    <property type="match status" value="1"/>
</dbReference>
<dbReference type="RefSeq" id="WP_274357138.1">
    <property type="nucleotide sequence ID" value="NZ_CP118099.1"/>
</dbReference>
<evidence type="ECO:0000256" key="2">
    <source>
        <dbReference type="ARBA" id="ARBA00022692"/>
    </source>
</evidence>
<protein>
    <submittedName>
        <fullName evidence="6">Isoprenylcysteine carboxylmethyltransferase family protein</fullName>
    </submittedName>
</protein>
<keyword evidence="2 5" id="KW-0812">Transmembrane</keyword>
<dbReference type="Pfam" id="PF04140">
    <property type="entry name" value="ICMT"/>
    <property type="match status" value="1"/>
</dbReference>
<feature type="transmembrane region" description="Helical" evidence="5">
    <location>
        <begin position="122"/>
        <end position="152"/>
    </location>
</feature>
<evidence type="ECO:0000256" key="5">
    <source>
        <dbReference type="SAM" id="Phobius"/>
    </source>
</evidence>
<keyword evidence="4 5" id="KW-0472">Membrane</keyword>
<evidence type="ECO:0000313" key="6">
    <source>
        <dbReference type="EMBL" id="WDH76417.1"/>
    </source>
</evidence>
<dbReference type="InterPro" id="IPR007269">
    <property type="entry name" value="ICMT_MeTrfase"/>
</dbReference>
<keyword evidence="7" id="KW-1185">Reference proteome</keyword>